<sequence>MSTMNNSSAGEIAIARGFRNRPSLNPRRPHTSWAFEPDAPETHPEIRLEPNASEAHSIVRRDCFAGDKFVGNKAVFSFMFLFCVNGASVSTMTTTEAISAALADL</sequence>
<organism evidence="2 3">
    <name type="scientific">Rhodopirellula maiorica SM1</name>
    <dbReference type="NCBI Taxonomy" id="1265738"/>
    <lineage>
        <taxon>Bacteria</taxon>
        <taxon>Pseudomonadati</taxon>
        <taxon>Planctomycetota</taxon>
        <taxon>Planctomycetia</taxon>
        <taxon>Pirellulales</taxon>
        <taxon>Pirellulaceae</taxon>
        <taxon>Novipirellula</taxon>
    </lineage>
</organism>
<evidence type="ECO:0000256" key="1">
    <source>
        <dbReference type="SAM" id="MobiDB-lite"/>
    </source>
</evidence>
<evidence type="ECO:0000313" key="2">
    <source>
        <dbReference type="EMBL" id="EMI15420.1"/>
    </source>
</evidence>
<evidence type="ECO:0000313" key="3">
    <source>
        <dbReference type="Proteomes" id="UP000011991"/>
    </source>
</evidence>
<accession>M5R7R0</accession>
<dbReference type="Proteomes" id="UP000011991">
    <property type="component" value="Unassembled WGS sequence"/>
</dbReference>
<comment type="caution">
    <text evidence="2">The sequence shown here is derived from an EMBL/GenBank/DDBJ whole genome shotgun (WGS) entry which is preliminary data.</text>
</comment>
<keyword evidence="3" id="KW-1185">Reference proteome</keyword>
<dbReference type="PATRIC" id="fig|1265738.3.peg.7644"/>
<protein>
    <submittedName>
        <fullName evidence="2">Uncharacterized protein</fullName>
    </submittedName>
</protein>
<feature type="region of interest" description="Disordered" evidence="1">
    <location>
        <begin position="17"/>
        <end position="44"/>
    </location>
</feature>
<proteinExistence type="predicted"/>
<dbReference type="AlphaFoldDB" id="M5R7R0"/>
<dbReference type="EMBL" id="ANOG01001095">
    <property type="protein sequence ID" value="EMI15420.1"/>
    <property type="molecule type" value="Genomic_DNA"/>
</dbReference>
<name>M5R7R0_9BACT</name>
<reference evidence="2 3" key="1">
    <citation type="journal article" date="2013" name="Mar. Genomics">
        <title>Expression of sulfatases in Rhodopirellula baltica and the diversity of sulfatases in the genus Rhodopirellula.</title>
        <authorList>
            <person name="Wegner C.E."/>
            <person name="Richter-Heitmann T."/>
            <person name="Klindworth A."/>
            <person name="Klockow C."/>
            <person name="Richter M."/>
            <person name="Achstetter T."/>
            <person name="Glockner F.O."/>
            <person name="Harder J."/>
        </authorList>
    </citation>
    <scope>NUCLEOTIDE SEQUENCE [LARGE SCALE GENOMIC DNA]</scope>
    <source>
        <strain evidence="2 3">SM1</strain>
    </source>
</reference>
<gene>
    <name evidence="2" type="ORF">RMSM_07658</name>
</gene>